<sequence>MAAETRVTLPEGTRLWILVCTNAVNIEASSLSRLSIRKVLRVSWKLPYPIFPRLVMNYSSFKPSDSVFKACDHQLVHIVTIDEAELLPKRHILDAFLDTVDGVIGLAPVYGSRCVLTALAMSSPTTVLLIQFPKKLTKMNPSRILLQDRVLCQSGIQKVALWMDKLAASLFLDSDLRITRAVDLLSARAKDRCSLNAIMTTLGGECTLVPEKVKTLFKKREAAGTSNREAAEQAWAACRVPGLTSMAKQVSNVSRIDTQTIGITHLSFLAKTLRDADLLDSLKPTRVKNDFSTKFDPKSGSAVLNVNSERFKTRIMASRSQTIEVVGTHHDKPMFGRATKVDGRAATIKLRGNFQGNRIKEIWTVGKEDPTGAEALRAAIILKGLQQRNTILTQPFVQSIWLPNERITWPPRQVTRATQIHFPYRPLNTSQTRAVAEIISNKNPISLVHGPPGTGKTSVIAASVINMMSGPSPRTVWLIAQSNVAVKNIAEKLAEVGFLNFRLLVSKDFHFDWHEHLYEKIKRNVIESSEFPEDALLAQRMLLGTRVILCTISTITSARLAFITMQAPVECVIVDEASQIEIGQYLPLLSRYEKTLQKLVFIGDDKQLAPYGQDDLGCLRSVFEMPHLQRNAIFLDTQYRMPAPIGHFISRKVYGGKLRTQHAVTAHSSCRFKDVRNGKEGKVGGSFANQQEVIAVMAIARLYHKTGKAYRIITPYDAQRNKLEKELKASKLPWQDKCFNVDSFQGTIVVISVQESGRLITCLFSRKRGRSYHPVACPVGETWIPQEHPAVQRHAEQMQDEHGDRDQPCFHQWPCVIFTGRSSGEGAGRARMAVGREREYGCSEPKRCIINFLLYLFMPGGEEPRAQYYVTAPRPKFVCGHFGTAQHLWPHFPVSHFRPGPAASTFASG</sequence>
<dbReference type="OrthoDB" id="6513042at2759"/>
<dbReference type="AlphaFoldDB" id="A0A165ZX74"/>
<keyword evidence="1" id="KW-0547">Nucleotide-binding</keyword>
<dbReference type="Pfam" id="PF13087">
    <property type="entry name" value="AAA_12"/>
    <property type="match status" value="1"/>
</dbReference>
<dbReference type="PANTHER" id="PTHR43788:SF8">
    <property type="entry name" value="DNA-BINDING PROTEIN SMUBP-2"/>
    <property type="match status" value="1"/>
</dbReference>
<dbReference type="InterPro" id="IPR027417">
    <property type="entry name" value="P-loop_NTPase"/>
</dbReference>
<protein>
    <recommendedName>
        <fullName evidence="5">DNA2/NAM7 helicase-like C-terminal domain-containing protein</fullName>
    </recommendedName>
</protein>
<dbReference type="GO" id="GO:0016787">
    <property type="term" value="F:hydrolase activity"/>
    <property type="evidence" value="ECO:0007669"/>
    <property type="project" value="UniProtKB-KW"/>
</dbReference>
<proteinExistence type="predicted"/>
<dbReference type="STRING" id="436010.A0A165ZX74"/>
<evidence type="ECO:0000256" key="4">
    <source>
        <dbReference type="ARBA" id="ARBA00022840"/>
    </source>
</evidence>
<dbReference type="SUPFAM" id="SSF52540">
    <property type="entry name" value="P-loop containing nucleoside triphosphate hydrolases"/>
    <property type="match status" value="1"/>
</dbReference>
<dbReference type="GO" id="GO:0005524">
    <property type="term" value="F:ATP binding"/>
    <property type="evidence" value="ECO:0007669"/>
    <property type="project" value="UniProtKB-KW"/>
</dbReference>
<evidence type="ECO:0000313" key="7">
    <source>
        <dbReference type="Proteomes" id="UP000076532"/>
    </source>
</evidence>
<keyword evidence="2" id="KW-0378">Hydrolase</keyword>
<dbReference type="GO" id="GO:0043139">
    <property type="term" value="F:5'-3' DNA helicase activity"/>
    <property type="evidence" value="ECO:0007669"/>
    <property type="project" value="TreeGrafter"/>
</dbReference>
<dbReference type="Gene3D" id="3.40.50.300">
    <property type="entry name" value="P-loop containing nucleotide triphosphate hydrolases"/>
    <property type="match status" value="2"/>
</dbReference>
<evidence type="ECO:0000259" key="5">
    <source>
        <dbReference type="Pfam" id="PF13087"/>
    </source>
</evidence>
<evidence type="ECO:0000256" key="3">
    <source>
        <dbReference type="ARBA" id="ARBA00022806"/>
    </source>
</evidence>
<evidence type="ECO:0000256" key="1">
    <source>
        <dbReference type="ARBA" id="ARBA00022741"/>
    </source>
</evidence>
<dbReference type="Proteomes" id="UP000076532">
    <property type="component" value="Unassembled WGS sequence"/>
</dbReference>
<dbReference type="InterPro" id="IPR050534">
    <property type="entry name" value="Coronavir_polyprotein_1ab"/>
</dbReference>
<dbReference type="EMBL" id="KV417669">
    <property type="protein sequence ID" value="KZP11024.1"/>
    <property type="molecule type" value="Genomic_DNA"/>
</dbReference>
<reference evidence="6 7" key="1">
    <citation type="journal article" date="2016" name="Mol. Biol. Evol.">
        <title>Comparative Genomics of Early-Diverging Mushroom-Forming Fungi Provides Insights into the Origins of Lignocellulose Decay Capabilities.</title>
        <authorList>
            <person name="Nagy L.G."/>
            <person name="Riley R."/>
            <person name="Tritt A."/>
            <person name="Adam C."/>
            <person name="Daum C."/>
            <person name="Floudas D."/>
            <person name="Sun H."/>
            <person name="Yadav J.S."/>
            <person name="Pangilinan J."/>
            <person name="Larsson K.H."/>
            <person name="Matsuura K."/>
            <person name="Barry K."/>
            <person name="Labutti K."/>
            <person name="Kuo R."/>
            <person name="Ohm R.A."/>
            <person name="Bhattacharya S.S."/>
            <person name="Shirouzu T."/>
            <person name="Yoshinaga Y."/>
            <person name="Martin F.M."/>
            <person name="Grigoriev I.V."/>
            <person name="Hibbett D.S."/>
        </authorList>
    </citation>
    <scope>NUCLEOTIDE SEQUENCE [LARGE SCALE GENOMIC DNA]</scope>
    <source>
        <strain evidence="6 7">CBS 109695</strain>
    </source>
</reference>
<evidence type="ECO:0000256" key="2">
    <source>
        <dbReference type="ARBA" id="ARBA00022801"/>
    </source>
</evidence>
<keyword evidence="4" id="KW-0067">ATP-binding</keyword>
<dbReference type="InterPro" id="IPR041679">
    <property type="entry name" value="DNA2/NAM7-like_C"/>
</dbReference>
<keyword evidence="3" id="KW-0347">Helicase</keyword>
<accession>A0A165ZX74</accession>
<evidence type="ECO:0000313" key="6">
    <source>
        <dbReference type="EMBL" id="KZP11024.1"/>
    </source>
</evidence>
<name>A0A165ZX74_9AGAM</name>
<dbReference type="Pfam" id="PF13604">
    <property type="entry name" value="AAA_30"/>
    <property type="match status" value="1"/>
</dbReference>
<feature type="domain" description="DNA2/NAM7 helicase-like C-terminal" evidence="5">
    <location>
        <begin position="620"/>
        <end position="747"/>
    </location>
</feature>
<keyword evidence="7" id="KW-1185">Reference proteome</keyword>
<dbReference type="PANTHER" id="PTHR43788">
    <property type="entry name" value="DNA2/NAM7 HELICASE FAMILY MEMBER"/>
    <property type="match status" value="1"/>
</dbReference>
<organism evidence="6 7">
    <name type="scientific">Athelia psychrophila</name>
    <dbReference type="NCBI Taxonomy" id="1759441"/>
    <lineage>
        <taxon>Eukaryota</taxon>
        <taxon>Fungi</taxon>
        <taxon>Dikarya</taxon>
        <taxon>Basidiomycota</taxon>
        <taxon>Agaricomycotina</taxon>
        <taxon>Agaricomycetes</taxon>
        <taxon>Agaricomycetidae</taxon>
        <taxon>Atheliales</taxon>
        <taxon>Atheliaceae</taxon>
        <taxon>Athelia</taxon>
    </lineage>
</organism>
<gene>
    <name evidence="6" type="ORF">FIBSPDRAFT_195553</name>
</gene>